<gene>
    <name evidence="2" type="ORF">PHYEVI_LOCUS867</name>
</gene>
<proteinExistence type="predicted"/>
<dbReference type="EMBL" id="OU900094">
    <property type="protein sequence ID" value="CAH1141139.1"/>
    <property type="molecule type" value="Genomic_DNA"/>
</dbReference>
<reference evidence="2" key="1">
    <citation type="submission" date="2022-01" db="EMBL/GenBank/DDBJ databases">
        <authorList>
            <person name="King R."/>
        </authorList>
    </citation>
    <scope>NUCLEOTIDE SEQUENCE</scope>
</reference>
<feature type="region of interest" description="Disordered" evidence="1">
    <location>
        <begin position="253"/>
        <end position="273"/>
    </location>
</feature>
<organism evidence="2 3">
    <name type="scientific">Phyllotreta striolata</name>
    <name type="common">Striped flea beetle</name>
    <name type="synonym">Crioceris striolata</name>
    <dbReference type="NCBI Taxonomy" id="444603"/>
    <lineage>
        <taxon>Eukaryota</taxon>
        <taxon>Metazoa</taxon>
        <taxon>Ecdysozoa</taxon>
        <taxon>Arthropoda</taxon>
        <taxon>Hexapoda</taxon>
        <taxon>Insecta</taxon>
        <taxon>Pterygota</taxon>
        <taxon>Neoptera</taxon>
        <taxon>Endopterygota</taxon>
        <taxon>Coleoptera</taxon>
        <taxon>Polyphaga</taxon>
        <taxon>Cucujiformia</taxon>
        <taxon>Chrysomeloidea</taxon>
        <taxon>Chrysomelidae</taxon>
        <taxon>Galerucinae</taxon>
        <taxon>Alticini</taxon>
        <taxon>Phyllotreta</taxon>
    </lineage>
</organism>
<evidence type="ECO:0000313" key="2">
    <source>
        <dbReference type="EMBL" id="CAH1141139.1"/>
    </source>
</evidence>
<evidence type="ECO:0000256" key="1">
    <source>
        <dbReference type="SAM" id="MobiDB-lite"/>
    </source>
</evidence>
<protein>
    <submittedName>
        <fullName evidence="2">Uncharacterized protein</fullName>
    </submittedName>
</protein>
<dbReference type="OrthoDB" id="6781862at2759"/>
<dbReference type="Proteomes" id="UP001153712">
    <property type="component" value="Chromosome 1"/>
</dbReference>
<evidence type="ECO:0000313" key="3">
    <source>
        <dbReference type="Proteomes" id="UP001153712"/>
    </source>
</evidence>
<sequence>MEEGSSASKPNEIKHREVQFYDSDEEFGFGPMTLREAKARLRKPLESHTFTIPSVRHTVYQLLDNSESSNMPNTDQFEKDDSIPTISSYLTSSEGANEQLNMNNSGSTNYYSIVESNAEKSFLDLSTKDTEIPEAPVNQPVNETLAMLIQKVQDQTYVELENEHLTLINHTIESLPDDSEESDDSDLAQVINLSSDEGNLTQTDECKEDSDELIASTSSTEDFSVPDIDLQQFNESCGLLDTTLDRINAILGQDPDPMVENEKENDSAETDTSSIQCNIISSSHLQKYKENIFEDELETPKLKPPTTAAIKSGSHKYTPEFKKPIASGLPKCISRTNPNLKDIVSPVRMYIKNSPRPVLKQNVNSTSKLPILRNTHAPTKKNKENSTVLPNVVYTPAQKQILESNESFHLPPSLDKMIKKGVVIKHVSGSRNFHPSDTLNPQAELTQNIFSNSSTASDSDVSFLHRKVTVRKD</sequence>
<accession>A0A9P0DKT4</accession>
<name>A0A9P0DKT4_PHYSR</name>
<dbReference type="AlphaFoldDB" id="A0A9P0DKT4"/>
<keyword evidence="3" id="KW-1185">Reference proteome</keyword>